<dbReference type="PRINTS" id="PR00846">
    <property type="entry name" value="GLHYDRLASE56"/>
</dbReference>
<proteinExistence type="inferred from homology"/>
<sequence length="806" mass="92248">MTSTKKVTNYAVILVLHLVGVYTRHATVPFGAPPLPSRPFLAVWNVPSDRCGPDFGVDLNLDSYNIVSNPDLKWNGTYMTIFYSQQMGLYPYYDDNNLPINGGIPQVVNMTAHLAKAAGDITALISDPDYRGLAVIDWEGWKLVWNRNWDAKAIYKNASRALVQKRHPDWPKEKIEAVAKQEFETAARTMFTETILLAQKLRPKARWGYYLFPDCYNYKKYMYNGTAGYSCPEIELERNNQIQWLFQDSTALYPSIYLSSRFERTEDSRWFVHFRLKEAFRMRATRTKQDIPVYAYTRFVYEDTGEYLTKWDMVHTMGQAADMGADGIVIWGDYLDGRTKEACLKLQSYIQTTLGPYIFNITTAAARCSQQYCSGHGRCVLATGSYGNHDCKETLVVVKVSVFIATDKDHLFDMASPKALTCIVIVAIQLVLVSTENADGPFGGPPLPSRPFLAVWNVPSSRCETDFGVGLNLDTYNIVSNTDQKRNGTYMTIFYYQRFGFYPYYDDNATAINGGIPQVVNITAHLGKAAEDIVTGIPDPDYRGLGVIDWEKWNPVWHRNHVIYKNASRDLVEKRHPEWPKDKIEAVAKEEFETAARSMFEETILLARKLRPKGFWGYYHFPACYNDRKRRNTTGHSCPEKEKESNNQIRWLFQDSTVIYPSIYLPHRFGSAEDSREFVFFRIKEAFRMRASRTEQNTGIPVYVYTRFVYVHTGEYLTKSDLSNTIGQTANLGADGIVIWGSYLDTKTRVSILVGKMSQTSKLPPDHARPLHLQHHNRSGEMQPTTLQRPWKVCPSNGEPWQPSIL</sequence>
<evidence type="ECO:0000256" key="3">
    <source>
        <dbReference type="ARBA" id="ARBA00022801"/>
    </source>
</evidence>
<comment type="similarity">
    <text evidence="2 6">Belongs to the glycosyl hydrolase 56 family.</text>
</comment>
<dbReference type="InterPro" id="IPR013785">
    <property type="entry name" value="Aldolase_TIM"/>
</dbReference>
<dbReference type="PANTHER" id="PTHR11769">
    <property type="entry name" value="HYALURONIDASE"/>
    <property type="match status" value="1"/>
</dbReference>
<dbReference type="Pfam" id="PF01630">
    <property type="entry name" value="Glyco_hydro_56"/>
    <property type="match status" value="2"/>
</dbReference>
<keyword evidence="10" id="KW-1185">Reference proteome</keyword>
<dbReference type="SUPFAM" id="SSF51445">
    <property type="entry name" value="(Trans)glycosidases"/>
    <property type="match status" value="2"/>
</dbReference>
<dbReference type="AlphaFoldDB" id="A0A8J9YSN3"/>
<evidence type="ECO:0000256" key="6">
    <source>
        <dbReference type="RuleBase" id="RU610713"/>
    </source>
</evidence>
<dbReference type="Proteomes" id="UP000838412">
    <property type="component" value="Chromosome 11"/>
</dbReference>
<evidence type="ECO:0000256" key="5">
    <source>
        <dbReference type="ARBA" id="ARBA00023295"/>
    </source>
</evidence>
<keyword evidence="5 6" id="KW-0326">Glycosidase</keyword>
<accession>A0A8J9YSN3</accession>
<evidence type="ECO:0000256" key="4">
    <source>
        <dbReference type="ARBA" id="ARBA00023157"/>
    </source>
</evidence>
<dbReference type="InterPro" id="IPR018155">
    <property type="entry name" value="Hyaluronidase"/>
</dbReference>
<evidence type="ECO:0000256" key="1">
    <source>
        <dbReference type="ARBA" id="ARBA00000251"/>
    </source>
</evidence>
<reference evidence="9" key="1">
    <citation type="submission" date="2022-01" db="EMBL/GenBank/DDBJ databases">
        <authorList>
            <person name="Braso-Vives M."/>
        </authorList>
    </citation>
    <scope>NUCLEOTIDE SEQUENCE</scope>
</reference>
<dbReference type="GO" id="GO:0005975">
    <property type="term" value="P:carbohydrate metabolic process"/>
    <property type="evidence" value="ECO:0007669"/>
    <property type="project" value="InterPro"/>
</dbReference>
<dbReference type="GO" id="GO:0004415">
    <property type="term" value="F:hyalurononglucosaminidase activity"/>
    <property type="evidence" value="ECO:0007669"/>
    <property type="project" value="UniProtKB-UniRule"/>
</dbReference>
<evidence type="ECO:0000256" key="7">
    <source>
        <dbReference type="SAM" id="MobiDB-lite"/>
    </source>
</evidence>
<feature type="signal peptide" evidence="8">
    <location>
        <begin position="1"/>
        <end position="23"/>
    </location>
</feature>
<gene>
    <name evidence="9" type="primary">HYAL1</name>
    <name evidence="9" type="ORF">BLAG_LOCUS4328</name>
</gene>
<dbReference type="GO" id="GO:0030214">
    <property type="term" value="P:hyaluronan catabolic process"/>
    <property type="evidence" value="ECO:0007669"/>
    <property type="project" value="TreeGrafter"/>
</dbReference>
<keyword evidence="3 6" id="KW-0378">Hydrolase</keyword>
<keyword evidence="8" id="KW-0732">Signal</keyword>
<comment type="catalytic activity">
    <reaction evidence="1 6">
        <text>Random hydrolysis of (1-&gt;4)-linkages between N-acetyl-beta-D-glucosamine and D-glucuronate residues in hyaluronate.</text>
        <dbReference type="EC" id="3.2.1.35"/>
    </reaction>
</comment>
<dbReference type="FunFam" id="3.20.20.70:FF:000065">
    <property type="entry name" value="Hyaluronidase"/>
    <property type="match status" value="2"/>
</dbReference>
<protein>
    <recommendedName>
        <fullName evidence="6">Hyaluronidase</fullName>
        <ecNumber evidence="6">3.2.1.35</ecNumber>
    </recommendedName>
</protein>
<feature type="chain" id="PRO_5035440620" description="Hyaluronidase" evidence="8">
    <location>
        <begin position="24"/>
        <end position="806"/>
    </location>
</feature>
<feature type="region of interest" description="Disordered" evidence="7">
    <location>
        <begin position="778"/>
        <end position="806"/>
    </location>
</feature>
<dbReference type="EC" id="3.2.1.35" evidence="6"/>
<name>A0A8J9YSN3_BRALA</name>
<evidence type="ECO:0000256" key="8">
    <source>
        <dbReference type="SAM" id="SignalP"/>
    </source>
</evidence>
<dbReference type="PANTHER" id="PTHR11769:SF35">
    <property type="entry name" value="HYALURONIDASE"/>
    <property type="match status" value="1"/>
</dbReference>
<evidence type="ECO:0000256" key="2">
    <source>
        <dbReference type="ARBA" id="ARBA00008871"/>
    </source>
</evidence>
<organism evidence="9 10">
    <name type="scientific">Branchiostoma lanceolatum</name>
    <name type="common">Common lancelet</name>
    <name type="synonym">Amphioxus lanceolatum</name>
    <dbReference type="NCBI Taxonomy" id="7740"/>
    <lineage>
        <taxon>Eukaryota</taxon>
        <taxon>Metazoa</taxon>
        <taxon>Chordata</taxon>
        <taxon>Cephalochordata</taxon>
        <taxon>Leptocardii</taxon>
        <taxon>Amphioxiformes</taxon>
        <taxon>Branchiostomatidae</taxon>
        <taxon>Branchiostoma</taxon>
    </lineage>
</organism>
<dbReference type="EMBL" id="OV696696">
    <property type="protein sequence ID" value="CAH1240342.1"/>
    <property type="molecule type" value="Genomic_DNA"/>
</dbReference>
<keyword evidence="4" id="KW-1015">Disulfide bond</keyword>
<dbReference type="Gene3D" id="3.20.20.70">
    <property type="entry name" value="Aldolase class I"/>
    <property type="match status" value="2"/>
</dbReference>
<dbReference type="InterPro" id="IPR017853">
    <property type="entry name" value="GH"/>
</dbReference>
<evidence type="ECO:0000313" key="9">
    <source>
        <dbReference type="EMBL" id="CAH1240342.1"/>
    </source>
</evidence>
<evidence type="ECO:0000313" key="10">
    <source>
        <dbReference type="Proteomes" id="UP000838412"/>
    </source>
</evidence>
<dbReference type="OrthoDB" id="5796153at2759"/>